<sequence>MKNAFFLLFSIVLLFYGCKKEEENYIEDIKIIREYEGPAPDHFIFELNVSSDVYSKIDNDSLTRHILELNKNERIDYSNNFFGLDKVGNNKIIFHFITPYFLVGKNKRNHISDTLLIEELRKSRDLKLILHFNKEIMEFKNK</sequence>
<evidence type="ECO:0008006" key="3">
    <source>
        <dbReference type="Google" id="ProtNLM"/>
    </source>
</evidence>
<dbReference type="AlphaFoldDB" id="A0A562KHM8"/>
<protein>
    <recommendedName>
        <fullName evidence="3">Lipoprotein</fullName>
    </recommendedName>
</protein>
<organism evidence="1 2">
    <name type="scientific">Flavobacterium cheniae</name>
    <dbReference type="NCBI Taxonomy" id="295428"/>
    <lineage>
        <taxon>Bacteria</taxon>
        <taxon>Pseudomonadati</taxon>
        <taxon>Bacteroidota</taxon>
        <taxon>Flavobacteriia</taxon>
        <taxon>Flavobacteriales</taxon>
        <taxon>Flavobacteriaceae</taxon>
        <taxon>Flavobacterium</taxon>
    </lineage>
</organism>
<accession>A0A562KHM8</accession>
<reference evidence="1 2" key="1">
    <citation type="journal article" date="2015" name="Stand. Genomic Sci.">
        <title>Genomic Encyclopedia of Bacterial and Archaeal Type Strains, Phase III: the genomes of soil and plant-associated and newly described type strains.</title>
        <authorList>
            <person name="Whitman W.B."/>
            <person name="Woyke T."/>
            <person name="Klenk H.P."/>
            <person name="Zhou Y."/>
            <person name="Lilburn T.G."/>
            <person name="Beck B.J."/>
            <person name="De Vos P."/>
            <person name="Vandamme P."/>
            <person name="Eisen J.A."/>
            <person name="Garrity G."/>
            <person name="Hugenholtz P."/>
            <person name="Kyrpides N.C."/>
        </authorList>
    </citation>
    <scope>NUCLEOTIDE SEQUENCE [LARGE SCALE GENOMIC DNA]</scope>
    <source>
        <strain evidence="1 2">CGMCC 1.6844</strain>
    </source>
</reference>
<gene>
    <name evidence="1" type="ORF">IP97_01590</name>
</gene>
<dbReference type="Proteomes" id="UP000315312">
    <property type="component" value="Unassembled WGS sequence"/>
</dbReference>
<dbReference type="OrthoDB" id="1115009at2"/>
<name>A0A562KHM8_9FLAO</name>
<dbReference type="PROSITE" id="PS51257">
    <property type="entry name" value="PROKAR_LIPOPROTEIN"/>
    <property type="match status" value="1"/>
</dbReference>
<dbReference type="EMBL" id="VLKM01000005">
    <property type="protein sequence ID" value="TWH94877.1"/>
    <property type="molecule type" value="Genomic_DNA"/>
</dbReference>
<keyword evidence="2" id="KW-1185">Reference proteome</keyword>
<evidence type="ECO:0000313" key="2">
    <source>
        <dbReference type="Proteomes" id="UP000315312"/>
    </source>
</evidence>
<proteinExistence type="predicted"/>
<dbReference type="RefSeq" id="WP_133609223.1">
    <property type="nucleotide sequence ID" value="NZ_SNZC01000002.1"/>
</dbReference>
<evidence type="ECO:0000313" key="1">
    <source>
        <dbReference type="EMBL" id="TWH94877.1"/>
    </source>
</evidence>
<comment type="caution">
    <text evidence="1">The sequence shown here is derived from an EMBL/GenBank/DDBJ whole genome shotgun (WGS) entry which is preliminary data.</text>
</comment>